<name>A0ABY2B4T6_9FLAO</name>
<accession>A0ABY2B4T6</accession>
<gene>
    <name evidence="1" type="ORF">EV142_101426</name>
</gene>
<dbReference type="Proteomes" id="UP000295270">
    <property type="component" value="Unassembled WGS sequence"/>
</dbReference>
<proteinExistence type="predicted"/>
<keyword evidence="2" id="KW-1185">Reference proteome</keyword>
<comment type="caution">
    <text evidence="1">The sequence shown here is derived from an EMBL/GenBank/DDBJ whole genome shotgun (WGS) entry which is preliminary data.</text>
</comment>
<reference evidence="1 2" key="1">
    <citation type="journal article" date="2015" name="Stand. Genomic Sci.">
        <title>Genomic Encyclopedia of Bacterial and Archaeal Type Strains, Phase III: the genomes of soil and plant-associated and newly described type strains.</title>
        <authorList>
            <person name="Whitman W.B."/>
            <person name="Woyke T."/>
            <person name="Klenk H.P."/>
            <person name="Zhou Y."/>
            <person name="Lilburn T.G."/>
            <person name="Beck B.J."/>
            <person name="De Vos P."/>
            <person name="Vandamme P."/>
            <person name="Eisen J.A."/>
            <person name="Garrity G."/>
            <person name="Hugenholtz P."/>
            <person name="Kyrpides N.C."/>
        </authorList>
    </citation>
    <scope>NUCLEOTIDE SEQUENCE [LARGE SCALE GENOMIC DNA]</scope>
    <source>
        <strain evidence="1 2">P5626</strain>
    </source>
</reference>
<dbReference type="EMBL" id="SLWA01000001">
    <property type="protein sequence ID" value="TCN60847.1"/>
    <property type="molecule type" value="Genomic_DNA"/>
</dbReference>
<evidence type="ECO:0000313" key="2">
    <source>
        <dbReference type="Proteomes" id="UP000295270"/>
    </source>
</evidence>
<protein>
    <submittedName>
        <fullName evidence="1">Uncharacterized protein</fullName>
    </submittedName>
</protein>
<sequence length="34" mass="3862">MILKERFFVSDDLITKQICGIKTGGKTANRQTTF</sequence>
<evidence type="ECO:0000313" key="1">
    <source>
        <dbReference type="EMBL" id="TCN60847.1"/>
    </source>
</evidence>
<organism evidence="1 2">
    <name type="scientific">Flavobacterium circumlabens</name>
    <dbReference type="NCBI Taxonomy" id="2133765"/>
    <lineage>
        <taxon>Bacteria</taxon>
        <taxon>Pseudomonadati</taxon>
        <taxon>Bacteroidota</taxon>
        <taxon>Flavobacteriia</taxon>
        <taxon>Flavobacteriales</taxon>
        <taxon>Flavobacteriaceae</taxon>
        <taxon>Flavobacterium</taxon>
    </lineage>
</organism>